<comment type="caution">
    <text evidence="1">The sequence shown here is derived from an EMBL/GenBank/DDBJ whole genome shotgun (WGS) entry which is preliminary data.</text>
</comment>
<dbReference type="PROSITE" id="PS51186">
    <property type="entry name" value="GNAT"/>
    <property type="match status" value="1"/>
</dbReference>
<dbReference type="InterPro" id="IPR000182">
    <property type="entry name" value="GNAT_dom"/>
</dbReference>
<dbReference type="PANTHER" id="PTHR43233:SF1">
    <property type="entry name" value="FAMILY N-ACETYLTRANSFERASE, PUTATIVE (AFU_ORTHOLOGUE AFUA_6G03350)-RELATED"/>
    <property type="match status" value="1"/>
</dbReference>
<gene>
    <name evidence="1" type="ORF">ECE50_013795</name>
</gene>
<evidence type="ECO:0000313" key="1">
    <source>
        <dbReference type="EMBL" id="NSL87915.1"/>
    </source>
</evidence>
<name>A0A433WC19_9BACT</name>
<organism evidence="1 2">
    <name type="scientific">Chitinophaga solisilvae</name>
    <dbReference type="NCBI Taxonomy" id="1233460"/>
    <lineage>
        <taxon>Bacteria</taxon>
        <taxon>Pseudomonadati</taxon>
        <taxon>Bacteroidota</taxon>
        <taxon>Chitinophagia</taxon>
        <taxon>Chitinophagales</taxon>
        <taxon>Chitinophagaceae</taxon>
        <taxon>Chitinophaga</taxon>
    </lineage>
</organism>
<keyword evidence="2" id="KW-1185">Reference proteome</keyword>
<dbReference type="Gene3D" id="3.40.630.30">
    <property type="match status" value="1"/>
</dbReference>
<dbReference type="AlphaFoldDB" id="A0A433WC19"/>
<dbReference type="PANTHER" id="PTHR43233">
    <property type="entry name" value="FAMILY N-ACETYLTRANSFERASE, PUTATIVE (AFU_ORTHOLOGUE AFUA_6G03350)-RELATED"/>
    <property type="match status" value="1"/>
</dbReference>
<dbReference type="OrthoDB" id="3216107at2"/>
<dbReference type="Proteomes" id="UP000281028">
    <property type="component" value="Unassembled WGS sequence"/>
</dbReference>
<reference evidence="1" key="1">
    <citation type="submission" date="2020-05" db="EMBL/GenBank/DDBJ databases">
        <title>Chitinophaga laudate sp. nov., isolated from a tropical peat swamp.</title>
        <authorList>
            <person name="Goh C.B.S."/>
            <person name="Lee M.S."/>
            <person name="Parimannan S."/>
            <person name="Pasbakhsh P."/>
            <person name="Yule C.M."/>
            <person name="Rajandas H."/>
            <person name="Loke S."/>
            <person name="Croft L."/>
            <person name="Tan J.B.L."/>
        </authorList>
    </citation>
    <scope>NUCLEOTIDE SEQUENCE</scope>
    <source>
        <strain evidence="1">Mgbs1</strain>
    </source>
</reference>
<dbReference type="InterPro" id="IPR053144">
    <property type="entry name" value="Acetyltransferase_Butenolide"/>
</dbReference>
<protein>
    <submittedName>
        <fullName evidence="1">GNAT family N-acetyltransferase</fullName>
    </submittedName>
</protein>
<accession>A0A433WC19</accession>
<evidence type="ECO:0000313" key="2">
    <source>
        <dbReference type="Proteomes" id="UP000281028"/>
    </source>
</evidence>
<dbReference type="InterPro" id="IPR016181">
    <property type="entry name" value="Acyl_CoA_acyltransferase"/>
</dbReference>
<dbReference type="GO" id="GO:0016747">
    <property type="term" value="F:acyltransferase activity, transferring groups other than amino-acyl groups"/>
    <property type="evidence" value="ECO:0007669"/>
    <property type="project" value="InterPro"/>
</dbReference>
<dbReference type="EMBL" id="RIAR02000001">
    <property type="protein sequence ID" value="NSL87915.1"/>
    <property type="molecule type" value="Genomic_DNA"/>
</dbReference>
<dbReference type="SUPFAM" id="SSF55729">
    <property type="entry name" value="Acyl-CoA N-acyltransferases (Nat)"/>
    <property type="match status" value="1"/>
</dbReference>
<dbReference type="Pfam" id="PF00583">
    <property type="entry name" value="Acetyltransf_1"/>
    <property type="match status" value="1"/>
</dbReference>
<proteinExistence type="predicted"/>
<dbReference type="CDD" id="cd04301">
    <property type="entry name" value="NAT_SF"/>
    <property type="match status" value="1"/>
</dbReference>
<sequence>MTTIETQEGEFLVSTDKSKLDTAVIYDYLAHESYWSQNIPRSVVEKSLQGSLCFGLYHHQQQVGFARLITDYATFAYLADVFVLEAYRGKGLSKFLMRCIIAHPDVAGLRRIMLVTSDAHGLYEQFGFTGIPNPEKMMQLHKPDIYTKK</sequence>